<dbReference type="Pfam" id="PF00027">
    <property type="entry name" value="cNMP_binding"/>
    <property type="match status" value="1"/>
</dbReference>
<dbReference type="CDD" id="cd00038">
    <property type="entry name" value="CAP_ED"/>
    <property type="match status" value="1"/>
</dbReference>
<dbReference type="AlphaFoldDB" id="A0A5C7AVK1"/>
<dbReference type="Proteomes" id="UP000321790">
    <property type="component" value="Unassembled WGS sequence"/>
</dbReference>
<dbReference type="PROSITE" id="PS50042">
    <property type="entry name" value="CNMP_BINDING_3"/>
    <property type="match status" value="1"/>
</dbReference>
<gene>
    <name evidence="2" type="ORF">FUA26_07165</name>
</gene>
<protein>
    <submittedName>
        <fullName evidence="2">Crp/Fnr family transcriptional regulator</fullName>
    </submittedName>
</protein>
<dbReference type="OrthoDB" id="1092431at2"/>
<dbReference type="Gene3D" id="2.60.120.10">
    <property type="entry name" value="Jelly Rolls"/>
    <property type="match status" value="1"/>
</dbReference>
<comment type="caution">
    <text evidence="2">The sequence shown here is derived from an EMBL/GenBank/DDBJ whole genome shotgun (WGS) entry which is preliminary data.</text>
</comment>
<evidence type="ECO:0000313" key="2">
    <source>
        <dbReference type="EMBL" id="TXE12104.1"/>
    </source>
</evidence>
<dbReference type="InterPro" id="IPR000595">
    <property type="entry name" value="cNMP-bd_dom"/>
</dbReference>
<organism evidence="2 3">
    <name type="scientific">Seonamhaeicola algicola</name>
    <dbReference type="NCBI Taxonomy" id="1719036"/>
    <lineage>
        <taxon>Bacteria</taxon>
        <taxon>Pseudomonadati</taxon>
        <taxon>Bacteroidota</taxon>
        <taxon>Flavobacteriia</taxon>
        <taxon>Flavobacteriales</taxon>
        <taxon>Flavobacteriaceae</taxon>
    </lineage>
</organism>
<dbReference type="SUPFAM" id="SSF51206">
    <property type="entry name" value="cAMP-binding domain-like"/>
    <property type="match status" value="1"/>
</dbReference>
<name>A0A5C7AVK1_9FLAO</name>
<accession>A0A5C7AVK1</accession>
<dbReference type="EMBL" id="VOSC01000019">
    <property type="protein sequence ID" value="TXE12104.1"/>
    <property type="molecule type" value="Genomic_DNA"/>
</dbReference>
<proteinExistence type="predicted"/>
<feature type="domain" description="Cyclic nucleotide-binding" evidence="1">
    <location>
        <begin position="12"/>
        <end position="84"/>
    </location>
</feature>
<dbReference type="InterPro" id="IPR018490">
    <property type="entry name" value="cNMP-bd_dom_sf"/>
</dbReference>
<keyword evidence="3" id="KW-1185">Reference proteome</keyword>
<dbReference type="InterPro" id="IPR014710">
    <property type="entry name" value="RmlC-like_jellyroll"/>
</dbReference>
<sequence length="193" mass="22918">MKAQPLLNYIENFISLTDEEVDILLQNISFRNYLKGQYIAQQGDVCKSSYFVVKGCTKMFYLDDIGQEHIIMFSIENWWTGDLGSYIAQLPSDYHVQCLEPTQVITFSYEDREVLFEKIPKLERFFRLIIERALVSTNKRLVRNFSLTAKARYIYFKEQYPEIEKRIPQYMIASYLGITKEFLSKIKRQLLND</sequence>
<reference evidence="3" key="1">
    <citation type="submission" date="2019-08" db="EMBL/GenBank/DDBJ databases">
        <title>Seonamhaeicola sediminis sp. nov., isolated from marine sediment.</title>
        <authorList>
            <person name="Cao W.R."/>
        </authorList>
    </citation>
    <scope>NUCLEOTIDE SEQUENCE [LARGE SCALE GENOMIC DNA]</scope>
    <source>
        <strain evidence="3">Gy8</strain>
    </source>
</reference>
<evidence type="ECO:0000259" key="1">
    <source>
        <dbReference type="PROSITE" id="PS50042"/>
    </source>
</evidence>
<evidence type="ECO:0000313" key="3">
    <source>
        <dbReference type="Proteomes" id="UP000321790"/>
    </source>
</evidence>